<dbReference type="InterPro" id="IPR001128">
    <property type="entry name" value="Cyt_P450"/>
</dbReference>
<dbReference type="PRINTS" id="PR00463">
    <property type="entry name" value="EP450I"/>
</dbReference>
<organism evidence="19 20">
    <name type="scientific">Vermiconidia calcicola</name>
    <dbReference type="NCBI Taxonomy" id="1690605"/>
    <lineage>
        <taxon>Eukaryota</taxon>
        <taxon>Fungi</taxon>
        <taxon>Dikarya</taxon>
        <taxon>Ascomycota</taxon>
        <taxon>Pezizomycotina</taxon>
        <taxon>Dothideomycetes</taxon>
        <taxon>Dothideomycetidae</taxon>
        <taxon>Mycosphaerellales</taxon>
        <taxon>Extremaceae</taxon>
        <taxon>Vermiconidia</taxon>
    </lineage>
</organism>
<dbReference type="Gene3D" id="3.40.50.80">
    <property type="entry name" value="Nucleotide-binding domain of ferredoxin-NADP reductase (FNR) module"/>
    <property type="match status" value="1"/>
</dbReference>
<dbReference type="Gene3D" id="1.20.990.10">
    <property type="entry name" value="NADPH-cytochrome p450 Reductase, Chain A, domain 3"/>
    <property type="match status" value="1"/>
</dbReference>
<dbReference type="InterPro" id="IPR036396">
    <property type="entry name" value="Cyt_P450_sf"/>
</dbReference>
<dbReference type="InterPro" id="IPR017972">
    <property type="entry name" value="Cyt_P450_CS"/>
</dbReference>
<dbReference type="Pfam" id="PF00258">
    <property type="entry name" value="Flavodoxin_1"/>
    <property type="match status" value="1"/>
</dbReference>
<dbReference type="CDD" id="cd11068">
    <property type="entry name" value="CYP120A1"/>
    <property type="match status" value="1"/>
</dbReference>
<dbReference type="CDD" id="cd06206">
    <property type="entry name" value="bifunctional_CYPOR"/>
    <property type="match status" value="1"/>
</dbReference>
<evidence type="ECO:0000256" key="2">
    <source>
        <dbReference type="ARBA" id="ARBA00010018"/>
    </source>
</evidence>
<evidence type="ECO:0000256" key="5">
    <source>
        <dbReference type="ARBA" id="ARBA00022630"/>
    </source>
</evidence>
<evidence type="ECO:0000256" key="4">
    <source>
        <dbReference type="ARBA" id="ARBA00022617"/>
    </source>
</evidence>
<dbReference type="AlphaFoldDB" id="A0AAV9QB06"/>
<dbReference type="InterPro" id="IPR002401">
    <property type="entry name" value="Cyt_P450_E_grp-I"/>
</dbReference>
<comment type="cofactor">
    <cofactor evidence="1 14 15">
        <name>heme</name>
        <dbReference type="ChEBI" id="CHEBI:30413"/>
    </cofactor>
</comment>
<dbReference type="GO" id="GO:0020037">
    <property type="term" value="F:heme binding"/>
    <property type="evidence" value="ECO:0007669"/>
    <property type="project" value="UniProtKB-UniRule"/>
</dbReference>
<feature type="domain" description="FAD-binding FR-type" evidence="18">
    <location>
        <begin position="685"/>
        <end position="949"/>
    </location>
</feature>
<keyword evidence="7 14" id="KW-0479">Metal-binding</keyword>
<dbReference type="PANTHER" id="PTHR19384">
    <property type="entry name" value="NITRIC OXIDE SYNTHASE-RELATED"/>
    <property type="match status" value="1"/>
</dbReference>
<comment type="catalytic activity">
    <reaction evidence="14">
        <text>an organic molecule + reduced [NADPH--hemoprotein reductase] + O2 = an alcohol + oxidized [NADPH--hemoprotein reductase] + H2O + H(+)</text>
        <dbReference type="Rhea" id="RHEA:17149"/>
        <dbReference type="Rhea" id="RHEA-COMP:11964"/>
        <dbReference type="Rhea" id="RHEA-COMP:11965"/>
        <dbReference type="ChEBI" id="CHEBI:15377"/>
        <dbReference type="ChEBI" id="CHEBI:15378"/>
        <dbReference type="ChEBI" id="CHEBI:15379"/>
        <dbReference type="ChEBI" id="CHEBI:30879"/>
        <dbReference type="ChEBI" id="CHEBI:57618"/>
        <dbReference type="ChEBI" id="CHEBI:58210"/>
        <dbReference type="ChEBI" id="CHEBI:142491"/>
        <dbReference type="EC" id="1.14.14.1"/>
    </reaction>
</comment>
<evidence type="ECO:0000256" key="6">
    <source>
        <dbReference type="ARBA" id="ARBA00022643"/>
    </source>
</evidence>
<evidence type="ECO:0000256" key="8">
    <source>
        <dbReference type="ARBA" id="ARBA00022827"/>
    </source>
</evidence>
<keyword evidence="6 14" id="KW-0288">FMN</keyword>
<dbReference type="SUPFAM" id="SSF52343">
    <property type="entry name" value="Ferredoxin reductase-like, C-terminal NADP-linked domain"/>
    <property type="match status" value="1"/>
</dbReference>
<name>A0AAV9QB06_9PEZI</name>
<dbReference type="Gene3D" id="2.40.30.10">
    <property type="entry name" value="Translation factors"/>
    <property type="match status" value="1"/>
</dbReference>
<dbReference type="InterPro" id="IPR029039">
    <property type="entry name" value="Flavoprotein-like_sf"/>
</dbReference>
<evidence type="ECO:0000256" key="1">
    <source>
        <dbReference type="ARBA" id="ARBA00001971"/>
    </source>
</evidence>
<dbReference type="PRINTS" id="PR00385">
    <property type="entry name" value="P450"/>
</dbReference>
<dbReference type="EC" id="1.6.2.4" evidence="14"/>
<reference evidence="19 20" key="1">
    <citation type="submission" date="2023-06" db="EMBL/GenBank/DDBJ databases">
        <title>Black Yeasts Isolated from many extreme environments.</title>
        <authorList>
            <person name="Coleine C."/>
            <person name="Stajich J.E."/>
            <person name="Selbmann L."/>
        </authorList>
    </citation>
    <scope>NUCLEOTIDE SEQUENCE [LARGE SCALE GENOMIC DNA]</scope>
    <source>
        <strain evidence="19 20">CCFEE 5887</strain>
    </source>
</reference>
<evidence type="ECO:0000256" key="12">
    <source>
        <dbReference type="ARBA" id="ARBA00023004"/>
    </source>
</evidence>
<keyword evidence="20" id="KW-1185">Reference proteome</keyword>
<dbReference type="Pfam" id="PF00175">
    <property type="entry name" value="NAD_binding_1"/>
    <property type="match status" value="1"/>
</dbReference>
<dbReference type="Pfam" id="PF00067">
    <property type="entry name" value="p450"/>
    <property type="match status" value="1"/>
</dbReference>
<evidence type="ECO:0000313" key="19">
    <source>
        <dbReference type="EMBL" id="KAK5536629.1"/>
    </source>
</evidence>
<feature type="binding site" description="axial binding residue" evidence="15">
    <location>
        <position position="410"/>
    </location>
    <ligand>
        <name>heme</name>
        <dbReference type="ChEBI" id="CHEBI:30413"/>
    </ligand>
    <ligandPart>
        <name>Fe</name>
        <dbReference type="ChEBI" id="CHEBI:18248"/>
    </ligandPart>
</feature>
<keyword evidence="3 14" id="KW-0813">Transport</keyword>
<evidence type="ECO:0000259" key="18">
    <source>
        <dbReference type="PROSITE" id="PS51384"/>
    </source>
</evidence>
<evidence type="ECO:0000256" key="15">
    <source>
        <dbReference type="PIRSR" id="PIRSR000209-1"/>
    </source>
</evidence>
<evidence type="ECO:0000256" key="14">
    <source>
        <dbReference type="PIRNR" id="PIRNR000209"/>
    </source>
</evidence>
<protein>
    <recommendedName>
        <fullName evidence="14">Bifunctional cytochrome P450/NADPH--P450 reductase</fullName>
    </recommendedName>
    <domain>
        <recommendedName>
            <fullName evidence="14">Cytochrome P450</fullName>
            <ecNumber evidence="14">1.14.14.1</ecNumber>
        </recommendedName>
    </domain>
    <domain>
        <recommendedName>
            <fullName evidence="14">NADPH--cytochrome P450 reductase</fullName>
            <ecNumber evidence="14">1.6.2.4</ecNumber>
        </recommendedName>
    </domain>
</protein>
<sequence length="1136" mass="125218">MTEKIPGPRKLPILGNLLDLWDNESSIIGSLERVADAYGPIYQATLGGSRRIIISSAALMEEMTNEKRFVKVPPKISTGEAARGLFTASNEDPDWAQGHRILMPVFATLSTQDMFPDMKDIANQLILSWARKGPTNRILVTEDLTRLTLDTIALCTMSYRFNSFYTQGMNPFVEAMMVVFKTNNARATRPAFVNKLMFQQEAERANAFAFMKKVGQDIVENRRANPTDKKDVLNTMIYGKDPKTGEVMRDELIIAQMTTFLIAGHETTSGLLSFAVAQLLKNPHTYLKAQKEIDQAVGNRPIEVDDIKNLKYLNAVLRETARLTPTVPVLQKHVNPDIAHNVVTVDGGRYEIKPDDHIMILLGKAQRDPKVWGETAGDFEPERMLDENFDKVMAAYPGCWKPFGNGKRACIGRPFAWQESMLVLAMILQNFDVQLDDPNYTMKIKQNLTIKPDDFYIRVTPRKNMEAADIDKMIHSKISSVGIGSLPDRTKASENISTSFAPSMARKPMTILYGSNTGTCQAFAQRLASNAVSHGFQAKVADMDSATDSLPRGSPVIIITSSYEGQPPDNAARFIEWLQGCESGSQTGVEYTVFGCGHRKSGDWSQTFHRIPKLTDELLSRFGAKSLAPAGFTDAAKGNLQGDFEDWLDTSLWPNLSPGQPNNDENAKAMHVEISTNARASSLRYDVSLAKVQENRLLTSKGEPAKWHMEIELPSNMTYECGDYLAVLPLNSEKSVKRIMAHFGLPWDAVMTVKATGPSIIPADVPLSAFDVLRSYVELSQPATKKNIRMLASYTESTSDKTYLETLANGDENRFETEILAKRTSILDILLRRPSIKLPFGEFLALLPPLHVRQYSISSSPLANNAANMGVGVGVGVGIGAGAGAGAGAASSTCSTCSITYGVIDTTSLSDPGGAHFEGVAGTYLSSLARGDTVQVSVRPTTNKTFRLPLDPETPLLMFAAGTGIAPFRGFMQQRAVMMAANPDRRIGRALLYLGCRGEGDRLYKEEVDGWVESGVVDVRYAFSRDKVNDKEKEERSDGRPGRSGGCAAAYVSERMVRDGEARDIVGLWRSGARVYVCGSAGFRDSVREAARQIAVVLSEREDREKGVDRSEEERADLGRRWRQELSERVASDVFD</sequence>
<dbReference type="InterPro" id="IPR023206">
    <property type="entry name" value="Bifunctional_P450_P450_red"/>
</dbReference>
<dbReference type="SUPFAM" id="SSF52218">
    <property type="entry name" value="Flavoproteins"/>
    <property type="match status" value="1"/>
</dbReference>
<dbReference type="PANTHER" id="PTHR19384:SF127">
    <property type="entry name" value="BIFUNCTIONAL CYTOCHROME P450_NADPH--P450 REDUCTASE"/>
    <property type="match status" value="1"/>
</dbReference>
<keyword evidence="10 14" id="KW-0249">Electron transport</keyword>
<evidence type="ECO:0000256" key="10">
    <source>
        <dbReference type="ARBA" id="ARBA00022982"/>
    </source>
</evidence>
<keyword evidence="13 14" id="KW-0503">Monooxygenase</keyword>
<dbReference type="InterPro" id="IPR001433">
    <property type="entry name" value="OxRdtase_FAD/NAD-bd"/>
</dbReference>
<keyword evidence="11 14" id="KW-0560">Oxidoreductase</keyword>
<keyword evidence="5 14" id="KW-0285">Flavoprotein</keyword>
<proteinExistence type="inferred from homology"/>
<dbReference type="GO" id="GO:0050660">
    <property type="term" value="F:flavin adenine dinucleotide binding"/>
    <property type="evidence" value="ECO:0007669"/>
    <property type="project" value="TreeGrafter"/>
</dbReference>
<keyword evidence="9 14" id="KW-0521">NADP</keyword>
<dbReference type="EC" id="1.14.14.1" evidence="14"/>
<keyword evidence="8 14" id="KW-0274">FAD</keyword>
<gene>
    <name evidence="19" type="ORF">LTR25_005303</name>
</gene>
<dbReference type="InterPro" id="IPR017938">
    <property type="entry name" value="Riboflavin_synthase-like_b-brl"/>
</dbReference>
<dbReference type="InterPro" id="IPR008254">
    <property type="entry name" value="Flavodoxin/NO_synth"/>
</dbReference>
<feature type="compositionally biased region" description="Basic and acidic residues" evidence="16">
    <location>
        <begin position="1028"/>
        <end position="1041"/>
    </location>
</feature>
<dbReference type="Gene3D" id="1.10.630.10">
    <property type="entry name" value="Cytochrome P450"/>
    <property type="match status" value="1"/>
</dbReference>
<accession>A0AAV9QB06</accession>
<keyword evidence="4 14" id="KW-0349">Heme</keyword>
<dbReference type="Pfam" id="PF00667">
    <property type="entry name" value="FAD_binding_1"/>
    <property type="match status" value="1"/>
</dbReference>
<comment type="caution">
    <text evidence="19">The sequence shown here is derived from an EMBL/GenBank/DDBJ whole genome shotgun (WGS) entry which is preliminary data.</text>
</comment>
<dbReference type="SUPFAM" id="SSF48264">
    <property type="entry name" value="Cytochrome P450"/>
    <property type="match status" value="1"/>
</dbReference>
<dbReference type="GO" id="GO:0005506">
    <property type="term" value="F:iron ion binding"/>
    <property type="evidence" value="ECO:0007669"/>
    <property type="project" value="UniProtKB-UniRule"/>
</dbReference>
<dbReference type="Gene3D" id="3.40.50.360">
    <property type="match status" value="1"/>
</dbReference>
<dbReference type="InterPro" id="IPR003097">
    <property type="entry name" value="CysJ-like_FAD-binding"/>
</dbReference>
<dbReference type="EMBL" id="JAXLQG010000008">
    <property type="protein sequence ID" value="KAK5536629.1"/>
    <property type="molecule type" value="Genomic_DNA"/>
</dbReference>
<dbReference type="GO" id="GO:0003958">
    <property type="term" value="F:NADPH-hemoprotein reductase activity"/>
    <property type="evidence" value="ECO:0007669"/>
    <property type="project" value="UniProtKB-UniRule"/>
</dbReference>
<dbReference type="PROSITE" id="PS00086">
    <property type="entry name" value="CYTOCHROME_P450"/>
    <property type="match status" value="1"/>
</dbReference>
<dbReference type="GO" id="GO:0010181">
    <property type="term" value="F:FMN binding"/>
    <property type="evidence" value="ECO:0007669"/>
    <property type="project" value="UniProtKB-UniRule"/>
</dbReference>
<dbReference type="SUPFAM" id="SSF63380">
    <property type="entry name" value="Riboflavin synthase domain-like"/>
    <property type="match status" value="1"/>
</dbReference>
<evidence type="ECO:0000256" key="11">
    <source>
        <dbReference type="ARBA" id="ARBA00023002"/>
    </source>
</evidence>
<dbReference type="GO" id="GO:0070330">
    <property type="term" value="F:aromatase activity"/>
    <property type="evidence" value="ECO:0007669"/>
    <property type="project" value="UniProtKB-UniRule"/>
</dbReference>
<evidence type="ECO:0000313" key="20">
    <source>
        <dbReference type="Proteomes" id="UP001345827"/>
    </source>
</evidence>
<evidence type="ECO:0000256" key="9">
    <source>
        <dbReference type="ARBA" id="ARBA00022857"/>
    </source>
</evidence>
<dbReference type="PROSITE" id="PS50902">
    <property type="entry name" value="FLAVODOXIN_LIKE"/>
    <property type="match status" value="1"/>
</dbReference>
<comment type="similarity">
    <text evidence="2 14">In the N-terminal section; belongs to the cytochrome P450 family.</text>
</comment>
<feature type="region of interest" description="Disordered" evidence="16">
    <location>
        <begin position="1028"/>
        <end position="1047"/>
    </location>
</feature>
<dbReference type="InterPro" id="IPR023173">
    <property type="entry name" value="NADPH_Cyt_P450_Rdtase_alpha"/>
</dbReference>
<feature type="domain" description="Flavodoxin-like" evidence="17">
    <location>
        <begin position="509"/>
        <end position="652"/>
    </location>
</feature>
<dbReference type="PIRSF" id="PIRSF000209">
    <property type="entry name" value="Bifunctional_P450_P450R"/>
    <property type="match status" value="1"/>
</dbReference>
<keyword evidence="12 14" id="KW-0408">Iron</keyword>
<evidence type="ECO:0000256" key="7">
    <source>
        <dbReference type="ARBA" id="ARBA00022723"/>
    </source>
</evidence>
<dbReference type="InterPro" id="IPR039261">
    <property type="entry name" value="FNR_nucleotide-bd"/>
</dbReference>
<evidence type="ECO:0000256" key="3">
    <source>
        <dbReference type="ARBA" id="ARBA00022448"/>
    </source>
</evidence>
<comment type="cofactor">
    <cofactor evidence="14">
        <name>FAD</name>
        <dbReference type="ChEBI" id="CHEBI:57692"/>
    </cofactor>
    <cofactor evidence="14">
        <name>FMN</name>
        <dbReference type="ChEBI" id="CHEBI:58210"/>
    </cofactor>
</comment>
<dbReference type="Proteomes" id="UP001345827">
    <property type="component" value="Unassembled WGS sequence"/>
</dbReference>
<comment type="catalytic activity">
    <reaction evidence="14">
        <text>2 oxidized [cytochrome P450] + NADPH = 2 reduced [cytochrome P450] + NADP(+) + H(+)</text>
        <dbReference type="Rhea" id="RHEA:24040"/>
        <dbReference type="Rhea" id="RHEA-COMP:14627"/>
        <dbReference type="Rhea" id="RHEA-COMP:14628"/>
        <dbReference type="ChEBI" id="CHEBI:15378"/>
        <dbReference type="ChEBI" id="CHEBI:55376"/>
        <dbReference type="ChEBI" id="CHEBI:57783"/>
        <dbReference type="ChEBI" id="CHEBI:58349"/>
        <dbReference type="ChEBI" id="CHEBI:60344"/>
        <dbReference type="EC" id="1.6.2.4"/>
    </reaction>
</comment>
<dbReference type="FunFam" id="1.10.630.10:FF:000040">
    <property type="entry name" value="Bifunctional cytochrome P450/NADPH--P450 reductase"/>
    <property type="match status" value="1"/>
</dbReference>
<evidence type="ECO:0000259" key="17">
    <source>
        <dbReference type="PROSITE" id="PS50902"/>
    </source>
</evidence>
<evidence type="ECO:0000256" key="13">
    <source>
        <dbReference type="ARBA" id="ARBA00023033"/>
    </source>
</evidence>
<dbReference type="InterPro" id="IPR017927">
    <property type="entry name" value="FAD-bd_FR_type"/>
</dbReference>
<dbReference type="PROSITE" id="PS51384">
    <property type="entry name" value="FAD_FR"/>
    <property type="match status" value="1"/>
</dbReference>
<dbReference type="GO" id="GO:0005829">
    <property type="term" value="C:cytosol"/>
    <property type="evidence" value="ECO:0007669"/>
    <property type="project" value="TreeGrafter"/>
</dbReference>
<evidence type="ECO:0000256" key="16">
    <source>
        <dbReference type="SAM" id="MobiDB-lite"/>
    </source>
</evidence>